<evidence type="ECO:0000256" key="6">
    <source>
        <dbReference type="SAM" id="MobiDB-lite"/>
    </source>
</evidence>
<evidence type="ECO:0000256" key="2">
    <source>
        <dbReference type="ARBA" id="ARBA00009695"/>
    </source>
</evidence>
<evidence type="ECO:0000256" key="1">
    <source>
        <dbReference type="ARBA" id="ARBA00004496"/>
    </source>
</evidence>
<evidence type="ECO:0000259" key="8">
    <source>
        <dbReference type="Pfam" id="PF21981"/>
    </source>
</evidence>
<dbReference type="PANTHER" id="PTHR33602:SF1">
    <property type="entry name" value="REGULATORY PROTEIN RECX FAMILY PROTEIN"/>
    <property type="match status" value="1"/>
</dbReference>
<dbReference type="Pfam" id="PF21981">
    <property type="entry name" value="RecX_HTH3"/>
    <property type="match status" value="1"/>
</dbReference>
<comment type="similarity">
    <text evidence="2 5">Belongs to the RecX family.</text>
</comment>
<feature type="region of interest" description="Disordered" evidence="6">
    <location>
        <begin position="324"/>
        <end position="355"/>
    </location>
</feature>
<dbReference type="Pfam" id="PF21982">
    <property type="entry name" value="RecX_HTH1"/>
    <property type="match status" value="1"/>
</dbReference>
<evidence type="ECO:0000313" key="10">
    <source>
        <dbReference type="EMBL" id="PSR57742.1"/>
    </source>
</evidence>
<evidence type="ECO:0000256" key="4">
    <source>
        <dbReference type="ARBA" id="ARBA00022490"/>
    </source>
</evidence>
<feature type="domain" description="RecX first three-helical" evidence="9">
    <location>
        <begin position="60"/>
        <end position="99"/>
    </location>
</feature>
<dbReference type="EMBL" id="PYHS01000032">
    <property type="protein sequence ID" value="PSR57742.1"/>
    <property type="molecule type" value="Genomic_DNA"/>
</dbReference>
<dbReference type="InterPro" id="IPR053926">
    <property type="entry name" value="RecX_HTH_1st"/>
</dbReference>
<comment type="subcellular location">
    <subcellularLocation>
        <location evidence="1 5">Cytoplasm</location>
    </subcellularLocation>
</comment>
<sequence>MAYPQSDDGADQGGTRRRSRREGAGGGGRRGSRRRSADSGEQRSDAAQSAAPKAGTEAQAKDICLRLLADRARSRAELADKLAAKGFAPEVAERALNRLAEVGLIDDAAFAEQWVHSRHTFSGKGKKVLAQELRRKGVSDTDAGPALAAITPADESARAAELVRRKLATLPPDLPAEKTTNRLVSMLARRGYNQSMAYTVVKDELAAAVTSSSGPDGFDHTDHVADDEPADGAGPLAAEHHSPKDRDGGGAGLVGTGAASRKSESDDAEHAAELVRKRLATLSRDVPRDKATARLVSMLARRGYNQSMAYAVVKDEMAAAAQSFAAQPNRTENSVGDTEESADTDAVAADSGHDDAERAAELVRRKMRTLPRNLSEDKVVNRLVGMLARQGYRQSIAYAAVRAELGEGYPPA</sequence>
<comment type="caution">
    <text evidence="10">The sequence shown here is derived from an EMBL/GenBank/DDBJ whole genome shotgun (WGS) entry which is preliminary data.</text>
</comment>
<dbReference type="GO" id="GO:0006282">
    <property type="term" value="P:regulation of DNA repair"/>
    <property type="evidence" value="ECO:0007669"/>
    <property type="project" value="UniProtKB-UniRule"/>
</dbReference>
<keyword evidence="4 5" id="KW-0963">Cytoplasm</keyword>
<feature type="region of interest" description="Disordered" evidence="6">
    <location>
        <begin position="1"/>
        <end position="59"/>
    </location>
</feature>
<dbReference type="Proteomes" id="UP000241647">
    <property type="component" value="Unassembled WGS sequence"/>
</dbReference>
<organism evidence="10 11">
    <name type="scientific">Nocardia nova</name>
    <dbReference type="NCBI Taxonomy" id="37330"/>
    <lineage>
        <taxon>Bacteria</taxon>
        <taxon>Bacillati</taxon>
        <taxon>Actinomycetota</taxon>
        <taxon>Actinomycetes</taxon>
        <taxon>Mycobacteriales</taxon>
        <taxon>Nocardiaceae</taxon>
        <taxon>Nocardia</taxon>
    </lineage>
</organism>
<comment type="function">
    <text evidence="5">Modulates RecA activity.</text>
</comment>
<feature type="region of interest" description="Disordered" evidence="6">
    <location>
        <begin position="210"/>
        <end position="270"/>
    </location>
</feature>
<dbReference type="InterPro" id="IPR053924">
    <property type="entry name" value="RecX_HTH_2nd"/>
</dbReference>
<evidence type="ECO:0000259" key="9">
    <source>
        <dbReference type="Pfam" id="PF21982"/>
    </source>
</evidence>
<feature type="domain" description="RecX second three-helical" evidence="7">
    <location>
        <begin position="106"/>
        <end position="143"/>
    </location>
</feature>
<dbReference type="InterPro" id="IPR053925">
    <property type="entry name" value="RecX_HTH_3rd"/>
</dbReference>
<dbReference type="PANTHER" id="PTHR33602">
    <property type="entry name" value="REGULATORY PROTEIN RECX FAMILY PROTEIN"/>
    <property type="match status" value="1"/>
</dbReference>
<evidence type="ECO:0000259" key="7">
    <source>
        <dbReference type="Pfam" id="PF02631"/>
    </source>
</evidence>
<dbReference type="Gene3D" id="1.10.10.10">
    <property type="entry name" value="Winged helix-like DNA-binding domain superfamily/Winged helix DNA-binding domain"/>
    <property type="match status" value="2"/>
</dbReference>
<evidence type="ECO:0000256" key="5">
    <source>
        <dbReference type="HAMAP-Rule" id="MF_01114"/>
    </source>
</evidence>
<dbReference type="InterPro" id="IPR003783">
    <property type="entry name" value="Regulatory_RecX"/>
</dbReference>
<dbReference type="GO" id="GO:0005737">
    <property type="term" value="C:cytoplasm"/>
    <property type="evidence" value="ECO:0007669"/>
    <property type="project" value="UniProtKB-SubCell"/>
</dbReference>
<accession>A0A2T2YQE5</accession>
<feature type="compositionally biased region" description="Basic and acidic residues" evidence="6">
    <location>
        <begin position="217"/>
        <end position="226"/>
    </location>
</feature>
<dbReference type="AlphaFoldDB" id="A0A2T2YQE5"/>
<dbReference type="Pfam" id="PF02631">
    <property type="entry name" value="RecX_HTH2"/>
    <property type="match status" value="1"/>
</dbReference>
<dbReference type="HAMAP" id="MF_01114">
    <property type="entry name" value="RecX"/>
    <property type="match status" value="1"/>
</dbReference>
<feature type="compositionally biased region" description="Basic and acidic residues" evidence="6">
    <location>
        <begin position="261"/>
        <end position="270"/>
    </location>
</feature>
<dbReference type="InterPro" id="IPR036388">
    <property type="entry name" value="WH-like_DNA-bd_sf"/>
</dbReference>
<reference evidence="10 11" key="1">
    <citation type="submission" date="2018-02" db="EMBL/GenBank/DDBJ databases">
        <title>8 Nocardia nova and 1 Nocardia cyriacigeorgica strain used for evolution to TMP-SMX.</title>
        <authorList>
            <person name="Mehta H."/>
            <person name="Weng J."/>
            <person name="Shamoo Y."/>
        </authorList>
    </citation>
    <scope>NUCLEOTIDE SEQUENCE [LARGE SCALE GENOMIC DNA]</scope>
    <source>
        <strain evidence="10 11">ATCC 33727</strain>
    </source>
</reference>
<evidence type="ECO:0000313" key="11">
    <source>
        <dbReference type="Proteomes" id="UP000241647"/>
    </source>
</evidence>
<evidence type="ECO:0000256" key="3">
    <source>
        <dbReference type="ARBA" id="ARBA00018111"/>
    </source>
</evidence>
<proteinExistence type="inferred from homology"/>
<feature type="compositionally biased region" description="Basic and acidic residues" evidence="6">
    <location>
        <begin position="238"/>
        <end position="248"/>
    </location>
</feature>
<feature type="domain" description="RecX third three-helical" evidence="8">
    <location>
        <begin position="266"/>
        <end position="313"/>
    </location>
</feature>
<protein>
    <recommendedName>
        <fullName evidence="3 5">Regulatory protein RecX</fullName>
    </recommendedName>
</protein>
<feature type="compositionally biased region" description="Basic and acidic residues" evidence="6">
    <location>
        <begin position="35"/>
        <end position="44"/>
    </location>
</feature>
<dbReference type="NCBIfam" id="NF001064">
    <property type="entry name" value="PRK00117.5-4"/>
    <property type="match status" value="1"/>
</dbReference>
<gene>
    <name evidence="5" type="primary">recX</name>
    <name evidence="10" type="ORF">C8259_33330</name>
</gene>
<name>A0A2T2YQE5_9NOCA</name>